<keyword evidence="1" id="KW-0732">Signal</keyword>
<organism evidence="2 3">
    <name type="scientific">Micromonospora zhanjiangensis</name>
    <dbReference type="NCBI Taxonomy" id="1522057"/>
    <lineage>
        <taxon>Bacteria</taxon>
        <taxon>Bacillati</taxon>
        <taxon>Actinomycetota</taxon>
        <taxon>Actinomycetes</taxon>
        <taxon>Micromonosporales</taxon>
        <taxon>Micromonosporaceae</taxon>
        <taxon>Micromonospora</taxon>
    </lineage>
</organism>
<accession>A0ABV8KXA2</accession>
<feature type="chain" id="PRO_5046045281" evidence="1">
    <location>
        <begin position="31"/>
        <end position="316"/>
    </location>
</feature>
<dbReference type="EMBL" id="JBHSBN010000058">
    <property type="protein sequence ID" value="MFC4110769.1"/>
    <property type="molecule type" value="Genomic_DNA"/>
</dbReference>
<reference evidence="3" key="1">
    <citation type="journal article" date="2019" name="Int. J. Syst. Evol. Microbiol.">
        <title>The Global Catalogue of Microorganisms (GCM) 10K type strain sequencing project: providing services to taxonomists for standard genome sequencing and annotation.</title>
        <authorList>
            <consortium name="The Broad Institute Genomics Platform"/>
            <consortium name="The Broad Institute Genome Sequencing Center for Infectious Disease"/>
            <person name="Wu L."/>
            <person name="Ma J."/>
        </authorList>
    </citation>
    <scope>NUCLEOTIDE SEQUENCE [LARGE SCALE GENOMIC DNA]</scope>
    <source>
        <strain evidence="3">2902at01</strain>
    </source>
</reference>
<dbReference type="SUPFAM" id="SSF63825">
    <property type="entry name" value="YWTD domain"/>
    <property type="match status" value="1"/>
</dbReference>
<sequence>MERRTLLRGLALGAAAAPATALLGAEPAMAATSYYVATTEQVKNKVFVWHKNKSFSDANVHWSFGPGGGGWANLSDVKVRSTSAQGWIALMVASGGKAGIVDIGSKKNTGLGDLKWSASPGGNPHAIERIPGNGSVVVASSAGHLTLYAPSSVGNLGSLAKVQTISLAGAHGVLWDPTYSLLWAIGKGVIKGYAVEGSHRGTRLKHYGAQVSIGSDNLGHDLQPDYSNKYRMLATATHGVYEINTAGGTFSARKISSETRVKAYVRHSSGEAVSIRADNTGARTWGSPTVRFSSSADRKRSGAEFYKVRLWTPDFQ</sequence>
<evidence type="ECO:0000256" key="1">
    <source>
        <dbReference type="SAM" id="SignalP"/>
    </source>
</evidence>
<keyword evidence="3" id="KW-1185">Reference proteome</keyword>
<name>A0ABV8KXA2_9ACTN</name>
<proteinExistence type="predicted"/>
<dbReference type="Proteomes" id="UP001595868">
    <property type="component" value="Unassembled WGS sequence"/>
</dbReference>
<dbReference type="PROSITE" id="PS51318">
    <property type="entry name" value="TAT"/>
    <property type="match status" value="1"/>
</dbReference>
<comment type="caution">
    <text evidence="2">The sequence shown here is derived from an EMBL/GenBank/DDBJ whole genome shotgun (WGS) entry which is preliminary data.</text>
</comment>
<evidence type="ECO:0000313" key="2">
    <source>
        <dbReference type="EMBL" id="MFC4110769.1"/>
    </source>
</evidence>
<gene>
    <name evidence="2" type="ORF">ACFOX0_33265</name>
</gene>
<dbReference type="Pfam" id="PF20138">
    <property type="entry name" value="DUF6528"/>
    <property type="match status" value="1"/>
</dbReference>
<feature type="signal peptide" evidence="1">
    <location>
        <begin position="1"/>
        <end position="30"/>
    </location>
</feature>
<protein>
    <submittedName>
        <fullName evidence="2">DUF6528 family protein</fullName>
    </submittedName>
</protein>
<dbReference type="InterPro" id="IPR006311">
    <property type="entry name" value="TAT_signal"/>
</dbReference>
<dbReference type="InterPro" id="IPR045383">
    <property type="entry name" value="DUF6528"/>
</dbReference>
<evidence type="ECO:0000313" key="3">
    <source>
        <dbReference type="Proteomes" id="UP001595868"/>
    </source>
</evidence>
<dbReference type="RefSeq" id="WP_377553505.1">
    <property type="nucleotide sequence ID" value="NZ_JBHSBN010000058.1"/>
</dbReference>